<comment type="subcellular location">
    <subcellularLocation>
        <location evidence="1">Cell membrane</location>
        <topology evidence="1">Multi-pass membrane protein</topology>
    </subcellularLocation>
</comment>
<dbReference type="Pfam" id="PF03458">
    <property type="entry name" value="Gly_transporter"/>
    <property type="match status" value="2"/>
</dbReference>
<evidence type="ECO:0000256" key="1">
    <source>
        <dbReference type="ARBA" id="ARBA00004651"/>
    </source>
</evidence>
<dbReference type="Proteomes" id="UP000000492">
    <property type="component" value="Chromosome"/>
</dbReference>
<protein>
    <submittedName>
        <fullName evidence="9">Membrane protein</fullName>
    </submittedName>
</protein>
<dbReference type="AlphaFoldDB" id="F8E1I0"/>
<feature type="domain" description="Glycine transporter" evidence="8">
    <location>
        <begin position="76"/>
        <end position="149"/>
    </location>
</feature>
<evidence type="ECO:0000259" key="8">
    <source>
        <dbReference type="Pfam" id="PF03458"/>
    </source>
</evidence>
<gene>
    <name evidence="9" type="ordered locus">CRES_1780</name>
</gene>
<evidence type="ECO:0000256" key="3">
    <source>
        <dbReference type="ARBA" id="ARBA00022475"/>
    </source>
</evidence>
<evidence type="ECO:0000313" key="9">
    <source>
        <dbReference type="EMBL" id="AEI10132.1"/>
    </source>
</evidence>
<dbReference type="GO" id="GO:0005886">
    <property type="term" value="C:plasma membrane"/>
    <property type="evidence" value="ECO:0007669"/>
    <property type="project" value="UniProtKB-SubCell"/>
</dbReference>
<feature type="domain" description="Glycine transporter" evidence="8">
    <location>
        <begin position="1"/>
        <end position="63"/>
    </location>
</feature>
<feature type="transmembrane region" description="Helical" evidence="7">
    <location>
        <begin position="73"/>
        <end position="94"/>
    </location>
</feature>
<evidence type="ECO:0000313" key="10">
    <source>
        <dbReference type="Proteomes" id="UP000000492"/>
    </source>
</evidence>
<dbReference type="eggNOG" id="COG2860">
    <property type="taxonomic scope" value="Bacteria"/>
</dbReference>
<reference evidence="9 10" key="1">
    <citation type="journal article" date="2012" name="BMC Genomics">
        <title>Complete genome sequence, lifestyle, and multi-drug resistance of the human pathogen Corynebacterium resistens DSM 45100 isolated from blood samples of a leukemia patient.</title>
        <authorList>
            <person name="Schroder J."/>
            <person name="Maus I."/>
            <person name="Meyer K."/>
            <person name="Wordemann S."/>
            <person name="Blom J."/>
            <person name="Jaenicke S."/>
            <person name="Schneider J."/>
            <person name="Trost E."/>
            <person name="Tauch A."/>
        </authorList>
    </citation>
    <scope>NUCLEOTIDE SEQUENCE [LARGE SCALE GENOMIC DNA]</scope>
    <source>
        <strain evidence="10">DSM 45100 / JCM 12819 / CCUG 50093 / GTC 2026 / SICGH 158</strain>
    </source>
</reference>
<dbReference type="KEGG" id="crd:CRES_1780"/>
<feature type="transmembrane region" description="Helical" evidence="7">
    <location>
        <begin position="133"/>
        <end position="150"/>
    </location>
</feature>
<feature type="transmembrane region" description="Helical" evidence="7">
    <location>
        <begin position="12"/>
        <end position="28"/>
    </location>
</feature>
<keyword evidence="10" id="KW-1185">Reference proteome</keyword>
<evidence type="ECO:0000256" key="2">
    <source>
        <dbReference type="ARBA" id="ARBA00008193"/>
    </source>
</evidence>
<dbReference type="InterPro" id="IPR005115">
    <property type="entry name" value="Gly_transporter"/>
</dbReference>
<evidence type="ECO:0000256" key="5">
    <source>
        <dbReference type="ARBA" id="ARBA00022989"/>
    </source>
</evidence>
<evidence type="ECO:0000256" key="4">
    <source>
        <dbReference type="ARBA" id="ARBA00022692"/>
    </source>
</evidence>
<dbReference type="RefSeq" id="WP_013889119.1">
    <property type="nucleotide sequence ID" value="NC_015673.1"/>
</dbReference>
<keyword evidence="3" id="KW-1003">Cell membrane</keyword>
<dbReference type="PANTHER" id="PTHR30506:SF3">
    <property type="entry name" value="UPF0126 INNER MEMBRANE PROTEIN YADS-RELATED"/>
    <property type="match status" value="1"/>
</dbReference>
<name>F8E1I0_CORRG</name>
<evidence type="ECO:0000256" key="7">
    <source>
        <dbReference type="SAM" id="Phobius"/>
    </source>
</evidence>
<feature type="transmembrane region" description="Helical" evidence="7">
    <location>
        <begin position="100"/>
        <end position="121"/>
    </location>
</feature>
<sequence>MTAALAAGRQRMDLFGVCMIACVTALGGGTMRDLLLGHYPLRWVNEPIFLLIVVVAALVTVLTSVLMSYFRTIFLLLDSLGLAAFSVLGTQVAIGEGHGLIIACMAAVVTGVFGGVARDILCDRVPLVFSDELYASVAFIAAVLYYLMHTNGVPEHATVIVTLVVAFTLRVLSIYYKISLPVFEYQERHYSRDPAGRLTLWMLNRAGVRRRTLRRRTVGNFRREENEEGPKES</sequence>
<proteinExistence type="inferred from homology"/>
<dbReference type="EMBL" id="CP002857">
    <property type="protein sequence ID" value="AEI10132.1"/>
    <property type="molecule type" value="Genomic_DNA"/>
</dbReference>
<dbReference type="STRING" id="662755.CRES_1780"/>
<evidence type="ECO:0000256" key="6">
    <source>
        <dbReference type="ARBA" id="ARBA00023136"/>
    </source>
</evidence>
<dbReference type="PANTHER" id="PTHR30506">
    <property type="entry name" value="INNER MEMBRANE PROTEIN"/>
    <property type="match status" value="1"/>
</dbReference>
<feature type="transmembrane region" description="Helical" evidence="7">
    <location>
        <begin position="156"/>
        <end position="176"/>
    </location>
</feature>
<comment type="similarity">
    <text evidence="2">Belongs to the UPF0126 family.</text>
</comment>
<keyword evidence="6 7" id="KW-0472">Membrane</keyword>
<feature type="transmembrane region" description="Helical" evidence="7">
    <location>
        <begin position="48"/>
        <end position="66"/>
    </location>
</feature>
<keyword evidence="5 7" id="KW-1133">Transmembrane helix</keyword>
<accession>F8E1I0</accession>
<keyword evidence="4 7" id="KW-0812">Transmembrane</keyword>
<dbReference type="HOGENOM" id="CLU_064906_2_0_11"/>
<organism evidence="9 10">
    <name type="scientific">Corynebacterium resistens (strain DSM 45100 / JCM 12819 / GTC 2026 / SICGH 158)</name>
    <dbReference type="NCBI Taxonomy" id="662755"/>
    <lineage>
        <taxon>Bacteria</taxon>
        <taxon>Bacillati</taxon>
        <taxon>Actinomycetota</taxon>
        <taxon>Actinomycetes</taxon>
        <taxon>Mycobacteriales</taxon>
        <taxon>Corynebacteriaceae</taxon>
        <taxon>Corynebacterium</taxon>
    </lineage>
</organism>